<keyword evidence="2" id="KW-1185">Reference proteome</keyword>
<gene>
    <name evidence="1" type="ORF">GMOD_00005135</name>
</gene>
<proteinExistence type="predicted"/>
<evidence type="ECO:0000313" key="2">
    <source>
        <dbReference type="Proteomes" id="UP000265663"/>
    </source>
</evidence>
<dbReference type="Proteomes" id="UP000265663">
    <property type="component" value="Unassembled WGS sequence"/>
</dbReference>
<organism evidence="1 2">
    <name type="scientific">Pyrenophora seminiperda CCB06</name>
    <dbReference type="NCBI Taxonomy" id="1302712"/>
    <lineage>
        <taxon>Eukaryota</taxon>
        <taxon>Fungi</taxon>
        <taxon>Dikarya</taxon>
        <taxon>Ascomycota</taxon>
        <taxon>Pezizomycotina</taxon>
        <taxon>Dothideomycetes</taxon>
        <taxon>Pleosporomycetidae</taxon>
        <taxon>Pleosporales</taxon>
        <taxon>Pleosporineae</taxon>
        <taxon>Pleosporaceae</taxon>
        <taxon>Pyrenophora</taxon>
    </lineage>
</organism>
<reference evidence="1 2" key="1">
    <citation type="journal article" date="2014" name="PLoS ONE">
        <title>De novo Genome Assembly of the Fungal Plant Pathogen Pyrenophora semeniperda.</title>
        <authorList>
            <person name="Soliai M.M."/>
            <person name="Meyer S.E."/>
            <person name="Udall J.A."/>
            <person name="Elzinga D.E."/>
            <person name="Hermansen R.A."/>
            <person name="Bodily P.M."/>
            <person name="Hart A.A."/>
            <person name="Coleman C.E."/>
        </authorList>
    </citation>
    <scope>NUCLEOTIDE SEQUENCE [LARGE SCALE GENOMIC DNA]</scope>
    <source>
        <strain evidence="1 2">CCB06</strain>
        <tissue evidence="1">Mycelium</tissue>
    </source>
</reference>
<name>A0A3M7LV07_9PLEO</name>
<evidence type="ECO:0000313" key="1">
    <source>
        <dbReference type="EMBL" id="RMZ66068.1"/>
    </source>
</evidence>
<dbReference type="EMBL" id="KE747806">
    <property type="protein sequence ID" value="RMZ66068.1"/>
    <property type="molecule type" value="Genomic_DNA"/>
</dbReference>
<accession>A0A3M7LV07</accession>
<dbReference type="AlphaFoldDB" id="A0A3M7LV07"/>
<sequence length="39" mass="4794">MYERCVPNYNASFDASLMHLDTWERMLLYRRFGSRVKHV</sequence>
<protein>
    <submittedName>
        <fullName evidence="1">Uncharacterized protein</fullName>
    </submittedName>
</protein>